<proteinExistence type="predicted"/>
<evidence type="ECO:0000313" key="2">
    <source>
        <dbReference type="Proteomes" id="UP000198521"/>
    </source>
</evidence>
<gene>
    <name evidence="1" type="ORF">SAMN04487910_1273</name>
</gene>
<dbReference type="EMBL" id="FOAB01000002">
    <property type="protein sequence ID" value="SEK84335.1"/>
    <property type="molecule type" value="Genomic_DNA"/>
</dbReference>
<dbReference type="STRING" id="1038014.SAMN04487910_1273"/>
<accession>A0A1H7KEE9</accession>
<dbReference type="OrthoDB" id="1158806at2"/>
<dbReference type="AlphaFoldDB" id="A0A1H7KEE9"/>
<evidence type="ECO:0000313" key="1">
    <source>
        <dbReference type="EMBL" id="SEK84335.1"/>
    </source>
</evidence>
<name>A0A1H7KEE9_AQUAM</name>
<organism evidence="1 2">
    <name type="scientific">Aquimarina amphilecti</name>
    <dbReference type="NCBI Taxonomy" id="1038014"/>
    <lineage>
        <taxon>Bacteria</taxon>
        <taxon>Pseudomonadati</taxon>
        <taxon>Bacteroidota</taxon>
        <taxon>Flavobacteriia</taxon>
        <taxon>Flavobacteriales</taxon>
        <taxon>Flavobacteriaceae</taxon>
        <taxon>Aquimarina</taxon>
    </lineage>
</organism>
<sequence>MEQAIQPKQLMTLEQAQKIERWQQEEVLLLARHFQRLNETKGRPFSGFYTRANYFQMDAEDVAILNNLKDDGKTIQRIKTHMALEIEDKKNFTFVPIIEVDLEDTINNLFFTLIPKYKEPVEPIQNGTIGDLDTGGVLVPGIFKEMILTNWNNLEDNLIDDLFVAVDTKARQRERVNYYLIDNIDIIDLINDSLLGEIEEFILYPGVDMNKFHKRDMISFTPVIGITPVGEVITEILSRHALLEFTDEEIFIEYSSPCPPTCPEA</sequence>
<keyword evidence="2" id="KW-1185">Reference proteome</keyword>
<dbReference type="RefSeq" id="WP_091406758.1">
    <property type="nucleotide sequence ID" value="NZ_FOAB01000002.1"/>
</dbReference>
<reference evidence="2" key="1">
    <citation type="submission" date="2016-10" db="EMBL/GenBank/DDBJ databases">
        <authorList>
            <person name="Varghese N."/>
            <person name="Submissions S."/>
        </authorList>
    </citation>
    <scope>NUCLEOTIDE SEQUENCE [LARGE SCALE GENOMIC DNA]</scope>
    <source>
        <strain evidence="2">DSM 25232 / NCIMB 14723 / 92V</strain>
    </source>
</reference>
<dbReference type="Proteomes" id="UP000198521">
    <property type="component" value="Unassembled WGS sequence"/>
</dbReference>
<protein>
    <submittedName>
        <fullName evidence="1">Uncharacterized protein</fullName>
    </submittedName>
</protein>